<name>A0AAV8QBL9_ENSVE</name>
<organism evidence="1 2">
    <name type="scientific">Ensete ventricosum</name>
    <name type="common">Abyssinian banana</name>
    <name type="synonym">Musa ensete</name>
    <dbReference type="NCBI Taxonomy" id="4639"/>
    <lineage>
        <taxon>Eukaryota</taxon>
        <taxon>Viridiplantae</taxon>
        <taxon>Streptophyta</taxon>
        <taxon>Embryophyta</taxon>
        <taxon>Tracheophyta</taxon>
        <taxon>Spermatophyta</taxon>
        <taxon>Magnoliopsida</taxon>
        <taxon>Liliopsida</taxon>
        <taxon>Zingiberales</taxon>
        <taxon>Musaceae</taxon>
        <taxon>Ensete</taxon>
    </lineage>
</organism>
<sequence>MVPARNLLRRHCDSYGAYLSGGDPRFHDLDGLSSLKLNKLMADEPPPAPEDEQFGCDDGGSGDWLQLGLGTPPPLVPTDAAPGRMATTQLELFSARPSSSASPAPGAFPVAWPGVSGFRAPMMGMAMTMVPWMSHRREMPWGRCNPNLAMGGSSATTTLPPVMPEFVARQLVYPIPGSATPSGPEVMPEMRVVTPPRRPQSGVWIMLQAARDQGREPFLPQIPRSYLRIKDGRMTVGLLMKYLVNKLGLENAHEVEITCREQLLLPFLTLLHVRDNIWRSRETETETTTATLLRDSDSSTDHVMMLQYGRSAYTEARSRA</sequence>
<dbReference type="Proteomes" id="UP001222027">
    <property type="component" value="Unassembled WGS sequence"/>
</dbReference>
<gene>
    <name evidence="1" type="ORF">OPV22_019508</name>
</gene>
<dbReference type="PANTHER" id="PTHR47290">
    <property type="entry name" value="RING FINGER PROTEIN"/>
    <property type="match status" value="1"/>
</dbReference>
<evidence type="ECO:0000313" key="2">
    <source>
        <dbReference type="Proteomes" id="UP001222027"/>
    </source>
</evidence>
<dbReference type="Gene3D" id="3.10.20.90">
    <property type="entry name" value="Phosphatidylinositol 3-kinase Catalytic Subunit, Chain A, domain 1"/>
    <property type="match status" value="1"/>
</dbReference>
<dbReference type="PANTHER" id="PTHR47290:SF4">
    <property type="entry name" value="RING FINGER PROTEIN"/>
    <property type="match status" value="1"/>
</dbReference>
<dbReference type="EMBL" id="JAQQAF010000006">
    <property type="protein sequence ID" value="KAJ8475781.1"/>
    <property type="molecule type" value="Genomic_DNA"/>
</dbReference>
<keyword evidence="2" id="KW-1185">Reference proteome</keyword>
<evidence type="ECO:0000313" key="1">
    <source>
        <dbReference type="EMBL" id="KAJ8475781.1"/>
    </source>
</evidence>
<dbReference type="InterPro" id="IPR044171">
    <property type="entry name" value="LAX2-like"/>
</dbReference>
<comment type="caution">
    <text evidence="1">The sequence shown here is derived from an EMBL/GenBank/DDBJ whole genome shotgun (WGS) entry which is preliminary data.</text>
</comment>
<dbReference type="AlphaFoldDB" id="A0AAV8QBL9"/>
<reference evidence="1 2" key="1">
    <citation type="submission" date="2022-12" db="EMBL/GenBank/DDBJ databases">
        <title>Chromosome-scale assembly of the Ensete ventricosum genome.</title>
        <authorList>
            <person name="Dussert Y."/>
            <person name="Stocks J."/>
            <person name="Wendawek A."/>
            <person name="Woldeyes F."/>
            <person name="Nichols R.A."/>
            <person name="Borrell J.S."/>
        </authorList>
    </citation>
    <scope>NUCLEOTIDE SEQUENCE [LARGE SCALE GENOMIC DNA]</scope>
    <source>
        <strain evidence="2">cv. Maze</strain>
        <tissue evidence="1">Seeds</tissue>
    </source>
</reference>
<proteinExistence type="predicted"/>
<accession>A0AAV8QBL9</accession>
<protein>
    <submittedName>
        <fullName evidence="1">Uncharacterized protein</fullName>
    </submittedName>
</protein>